<sequence length="103" mass="11650">MNYTFKTAEEARKVLGIEGTDPSEVFSLTFFVPLCSLLVWLAASIIPISDKCSWLDNDVPISFLFTTHFQKNGQFALLHLGACSCEPATRYSLMPRDHHYHLV</sequence>
<gene>
    <name evidence="2" type="ORF">AVEN_157566_1</name>
</gene>
<feature type="transmembrane region" description="Helical" evidence="1">
    <location>
        <begin position="25"/>
        <end position="46"/>
    </location>
</feature>
<accession>A0A4Y2HIX7</accession>
<keyword evidence="1" id="KW-0812">Transmembrane</keyword>
<comment type="caution">
    <text evidence="2">The sequence shown here is derived from an EMBL/GenBank/DDBJ whole genome shotgun (WGS) entry which is preliminary data.</text>
</comment>
<name>A0A4Y2HIX7_ARAVE</name>
<evidence type="ECO:0000256" key="1">
    <source>
        <dbReference type="SAM" id="Phobius"/>
    </source>
</evidence>
<evidence type="ECO:0000313" key="3">
    <source>
        <dbReference type="Proteomes" id="UP000499080"/>
    </source>
</evidence>
<dbReference type="Proteomes" id="UP000499080">
    <property type="component" value="Unassembled WGS sequence"/>
</dbReference>
<dbReference type="EMBL" id="BGPR01001973">
    <property type="protein sequence ID" value="GBM65336.1"/>
    <property type="molecule type" value="Genomic_DNA"/>
</dbReference>
<protein>
    <submittedName>
        <fullName evidence="2">Uncharacterized protein</fullName>
    </submittedName>
</protein>
<keyword evidence="1" id="KW-0472">Membrane</keyword>
<proteinExistence type="predicted"/>
<keyword evidence="1" id="KW-1133">Transmembrane helix</keyword>
<keyword evidence="3" id="KW-1185">Reference proteome</keyword>
<reference evidence="2 3" key="1">
    <citation type="journal article" date="2019" name="Sci. Rep.">
        <title>Orb-weaving spider Araneus ventricosus genome elucidates the spidroin gene catalogue.</title>
        <authorList>
            <person name="Kono N."/>
            <person name="Nakamura H."/>
            <person name="Ohtoshi R."/>
            <person name="Moran D.A.P."/>
            <person name="Shinohara A."/>
            <person name="Yoshida Y."/>
            <person name="Fujiwara M."/>
            <person name="Mori M."/>
            <person name="Tomita M."/>
            <person name="Arakawa K."/>
        </authorList>
    </citation>
    <scope>NUCLEOTIDE SEQUENCE [LARGE SCALE GENOMIC DNA]</scope>
</reference>
<organism evidence="2 3">
    <name type="scientific">Araneus ventricosus</name>
    <name type="common">Orbweaver spider</name>
    <name type="synonym">Epeira ventricosa</name>
    <dbReference type="NCBI Taxonomy" id="182803"/>
    <lineage>
        <taxon>Eukaryota</taxon>
        <taxon>Metazoa</taxon>
        <taxon>Ecdysozoa</taxon>
        <taxon>Arthropoda</taxon>
        <taxon>Chelicerata</taxon>
        <taxon>Arachnida</taxon>
        <taxon>Araneae</taxon>
        <taxon>Araneomorphae</taxon>
        <taxon>Entelegynae</taxon>
        <taxon>Araneoidea</taxon>
        <taxon>Araneidae</taxon>
        <taxon>Araneus</taxon>
    </lineage>
</organism>
<dbReference type="AlphaFoldDB" id="A0A4Y2HIX7"/>
<evidence type="ECO:0000313" key="2">
    <source>
        <dbReference type="EMBL" id="GBM65336.1"/>
    </source>
</evidence>